<proteinExistence type="predicted"/>
<keyword evidence="2" id="KW-1185">Reference proteome</keyword>
<evidence type="ECO:0000313" key="2">
    <source>
        <dbReference type="Proteomes" id="UP000654075"/>
    </source>
</evidence>
<evidence type="ECO:0000313" key="1">
    <source>
        <dbReference type="EMBL" id="CAE8590658.1"/>
    </source>
</evidence>
<name>A0A813DTR4_POLGL</name>
<accession>A0A813DTR4</accession>
<dbReference type="AlphaFoldDB" id="A0A813DTR4"/>
<comment type="caution">
    <text evidence="1">The sequence shown here is derived from an EMBL/GenBank/DDBJ whole genome shotgun (WGS) entry which is preliminary data.</text>
</comment>
<gene>
    <name evidence="1" type="ORF">PGLA1383_LOCUS9377</name>
</gene>
<dbReference type="Proteomes" id="UP000654075">
    <property type="component" value="Unassembled WGS sequence"/>
</dbReference>
<protein>
    <submittedName>
        <fullName evidence="1">Uncharacterized protein</fullName>
    </submittedName>
</protein>
<sequence>MTLAKKTASCCPASSCASSYQDHTLQAFRTSVACLLQEHLQTAAISNNGDPFCPAAIASEHDCPARAPCARVPALVSCALNCAAQPQLDHRFLRTVVPEEADTCVLQKTTTFH</sequence>
<dbReference type="EMBL" id="CAJNNV010004392">
    <property type="protein sequence ID" value="CAE8590658.1"/>
    <property type="molecule type" value="Genomic_DNA"/>
</dbReference>
<reference evidence="1" key="1">
    <citation type="submission" date="2021-02" db="EMBL/GenBank/DDBJ databases">
        <authorList>
            <person name="Dougan E. K."/>
            <person name="Rhodes N."/>
            <person name="Thang M."/>
            <person name="Chan C."/>
        </authorList>
    </citation>
    <scope>NUCLEOTIDE SEQUENCE</scope>
</reference>
<organism evidence="1 2">
    <name type="scientific">Polarella glacialis</name>
    <name type="common">Dinoflagellate</name>
    <dbReference type="NCBI Taxonomy" id="89957"/>
    <lineage>
        <taxon>Eukaryota</taxon>
        <taxon>Sar</taxon>
        <taxon>Alveolata</taxon>
        <taxon>Dinophyceae</taxon>
        <taxon>Suessiales</taxon>
        <taxon>Suessiaceae</taxon>
        <taxon>Polarella</taxon>
    </lineage>
</organism>